<reference evidence="1 2" key="1">
    <citation type="submission" date="2019-03" db="EMBL/GenBank/DDBJ databases">
        <title>Complete Genome Sequence of Leuconostoc kimchii strain NKJ218 Isolated from Homemade Kimchi.</title>
        <authorList>
            <person name="Jung J.Y."/>
            <person name="Jin H.M."/>
            <person name="Jung J.-W."/>
            <person name="Lee S.-Y."/>
            <person name="Ryu B.-G."/>
            <person name="Han S.-S."/>
            <person name="Kang H.K."/>
            <person name="Choi H.W."/>
            <person name="Chung E.J."/>
            <person name="Choi K.-M."/>
        </authorList>
    </citation>
    <scope>NUCLEOTIDE SEQUENCE [LARGE SCALE GENOMIC DNA]</scope>
    <source>
        <strain evidence="1 2">NKJ218</strain>
    </source>
</reference>
<accession>A0ABX5SHC6</accession>
<proteinExistence type="predicted"/>
<dbReference type="RefSeq" id="WP_013102840.1">
    <property type="nucleotide sequence ID" value="NZ_CP037939.1"/>
</dbReference>
<evidence type="ECO:0000313" key="1">
    <source>
        <dbReference type="EMBL" id="QBR46755.1"/>
    </source>
</evidence>
<keyword evidence="2" id="KW-1185">Reference proteome</keyword>
<protein>
    <submittedName>
        <fullName evidence="1">Bacteriocin immunity protein</fullName>
    </submittedName>
</protein>
<dbReference type="InterPro" id="IPR015046">
    <property type="entry name" value="LciA_Immunity-like"/>
</dbReference>
<evidence type="ECO:0000313" key="2">
    <source>
        <dbReference type="Proteomes" id="UP000295756"/>
    </source>
</evidence>
<dbReference type="Proteomes" id="UP000295756">
    <property type="component" value="Chromosome"/>
</dbReference>
<dbReference type="CDD" id="cd21059">
    <property type="entry name" value="LciA-like"/>
    <property type="match status" value="1"/>
</dbReference>
<organism evidence="1 2">
    <name type="scientific">Leuconostoc kimchii</name>
    <dbReference type="NCBI Taxonomy" id="136609"/>
    <lineage>
        <taxon>Bacteria</taxon>
        <taxon>Bacillati</taxon>
        <taxon>Bacillota</taxon>
        <taxon>Bacilli</taxon>
        <taxon>Lactobacillales</taxon>
        <taxon>Lactobacillaceae</taxon>
        <taxon>Leuconostoc</taxon>
    </lineage>
</organism>
<gene>
    <name evidence="1" type="ORF">EW139_00895</name>
</gene>
<sequence length="102" mass="11643">MAKNDKEIDILNDVINLLIQEDLTTDERSILQLAKQRLERHLYFPRIISDLEQSFTPLAMQQKLSKSLSPLYLKITSQEFKNKYQGFGYGLGMNFGGGGGNF</sequence>
<dbReference type="EMBL" id="CP037939">
    <property type="protein sequence ID" value="QBR46755.1"/>
    <property type="molecule type" value="Genomic_DNA"/>
</dbReference>
<name>A0ABX5SHC6_9LACO</name>
<dbReference type="Pfam" id="PF08951">
    <property type="entry name" value="EntA_Immun"/>
    <property type="match status" value="1"/>
</dbReference>